<evidence type="ECO:0000313" key="6">
    <source>
        <dbReference type="Proteomes" id="UP000746584"/>
    </source>
</evidence>
<keyword evidence="6" id="KW-1185">Reference proteome</keyword>
<dbReference type="Proteomes" id="UP000746584">
    <property type="component" value="Unassembled WGS sequence"/>
</dbReference>
<evidence type="ECO:0000313" key="4">
    <source>
        <dbReference type="EMBL" id="MBM7801121.1"/>
    </source>
</evidence>
<protein>
    <recommendedName>
        <fullName evidence="7">Secreted protein</fullName>
    </recommendedName>
</protein>
<dbReference type="RefSeq" id="WP_175329593.1">
    <property type="nucleotide sequence ID" value="NZ_BMOI01000004.1"/>
</dbReference>
<sequence>MRPRLLTAVLALTLATSSATVLGPAPARAADPAQATVTAQASSTAPATTTATTTTTTTTTMPASVRKQYDDHYGTFPTFFRSGTGSTSIPLPPGKRSGILTVTADRAGKDFEIQEISSTGVHLDSPVWATGPYSGHVAYGTDSWRAPSVLKVIATGHWSLTFRPVAEALPLTSSGHGDEVMLYWGAATSRRFVSKGGDMACLVRETPIALDYETIVASSGGHAECNATAHLRKGPSVIQVNSGGDWTLR</sequence>
<comment type="caution">
    <text evidence="3">The sequence shown here is derived from an EMBL/GenBank/DDBJ whole genome shotgun (WGS) entry which is preliminary data.</text>
</comment>
<evidence type="ECO:0000256" key="1">
    <source>
        <dbReference type="SAM" id="MobiDB-lite"/>
    </source>
</evidence>
<feature type="signal peptide" evidence="2">
    <location>
        <begin position="1"/>
        <end position="29"/>
    </location>
</feature>
<reference evidence="3" key="2">
    <citation type="submission" date="2020-09" db="EMBL/GenBank/DDBJ databases">
        <authorList>
            <person name="Sun Q."/>
            <person name="Ohkuma M."/>
        </authorList>
    </citation>
    <scope>NUCLEOTIDE SEQUENCE</scope>
    <source>
        <strain evidence="3">JCM 1480</strain>
    </source>
</reference>
<evidence type="ECO:0008006" key="7">
    <source>
        <dbReference type="Google" id="ProtNLM"/>
    </source>
</evidence>
<feature type="chain" id="PRO_5034980800" description="Secreted protein" evidence="2">
    <location>
        <begin position="30"/>
        <end position="249"/>
    </location>
</feature>
<proteinExistence type="predicted"/>
<reference evidence="3" key="1">
    <citation type="journal article" date="2014" name="Int. J. Syst. Evol. Microbiol.">
        <title>Complete genome sequence of Corynebacterium casei LMG S-19264T (=DSM 44701T), isolated from a smear-ripened cheese.</title>
        <authorList>
            <consortium name="US DOE Joint Genome Institute (JGI-PGF)"/>
            <person name="Walter F."/>
            <person name="Albersmeier A."/>
            <person name="Kalinowski J."/>
            <person name="Ruckert C."/>
        </authorList>
    </citation>
    <scope>NUCLEOTIDE SEQUENCE</scope>
    <source>
        <strain evidence="3">JCM 1480</strain>
    </source>
</reference>
<name>A0A8H9KXV3_9MICO</name>
<dbReference type="EMBL" id="BMOI01000004">
    <property type="protein sequence ID" value="GGK96680.1"/>
    <property type="molecule type" value="Genomic_DNA"/>
</dbReference>
<organism evidence="3 5">
    <name type="scientific">Curtobacterium luteum</name>
    <dbReference type="NCBI Taxonomy" id="33881"/>
    <lineage>
        <taxon>Bacteria</taxon>
        <taxon>Bacillati</taxon>
        <taxon>Actinomycetota</taxon>
        <taxon>Actinomycetes</taxon>
        <taxon>Micrococcales</taxon>
        <taxon>Microbacteriaceae</taxon>
        <taxon>Curtobacterium</taxon>
    </lineage>
</organism>
<feature type="region of interest" description="Disordered" evidence="1">
    <location>
        <begin position="33"/>
        <end position="59"/>
    </location>
</feature>
<dbReference type="Proteomes" id="UP000648535">
    <property type="component" value="Unassembled WGS sequence"/>
</dbReference>
<reference evidence="4 6" key="3">
    <citation type="submission" date="2021-01" db="EMBL/GenBank/DDBJ databases">
        <title>Sequencing the genomes of 1000 actinobacteria strains.</title>
        <authorList>
            <person name="Klenk H.-P."/>
        </authorList>
    </citation>
    <scope>NUCLEOTIDE SEQUENCE [LARGE SCALE GENOMIC DNA]</scope>
    <source>
        <strain evidence="4 6">DSM 20542</strain>
    </source>
</reference>
<gene>
    <name evidence="3" type="ORF">GCM10009769_13520</name>
    <name evidence="4" type="ORF">JOE58_000372</name>
</gene>
<evidence type="ECO:0000313" key="3">
    <source>
        <dbReference type="EMBL" id="GGK96680.1"/>
    </source>
</evidence>
<dbReference type="EMBL" id="JAFBCG010000001">
    <property type="protein sequence ID" value="MBM7801121.1"/>
    <property type="molecule type" value="Genomic_DNA"/>
</dbReference>
<evidence type="ECO:0000256" key="2">
    <source>
        <dbReference type="SAM" id="SignalP"/>
    </source>
</evidence>
<dbReference type="AlphaFoldDB" id="A0A8H9KXV3"/>
<evidence type="ECO:0000313" key="5">
    <source>
        <dbReference type="Proteomes" id="UP000648535"/>
    </source>
</evidence>
<keyword evidence="2" id="KW-0732">Signal</keyword>
<accession>A0A8H9KXV3</accession>